<evidence type="ECO:0000313" key="1">
    <source>
        <dbReference type="EMBL" id="AKL96194.1"/>
    </source>
</evidence>
<dbReference type="AlphaFoldDB" id="A0A0D8IBK7"/>
<dbReference type="EMBL" id="CP009687">
    <property type="protein sequence ID" value="AKL96194.1"/>
    <property type="molecule type" value="Genomic_DNA"/>
</dbReference>
<proteinExistence type="predicted"/>
<sequence>MAVKKLLLKDVNEKFRERRLPHIVKTRQDPMYGRVYTLYEYHEDGMFPITESTDLTDLMIKTGLGDLFGLSY</sequence>
<dbReference type="KEGG" id="cace:CACET_c27490"/>
<protein>
    <submittedName>
        <fullName evidence="1">Uncharacterized protein</fullName>
    </submittedName>
</protein>
<organism evidence="1 2">
    <name type="scientific">Clostridium aceticum</name>
    <dbReference type="NCBI Taxonomy" id="84022"/>
    <lineage>
        <taxon>Bacteria</taxon>
        <taxon>Bacillati</taxon>
        <taxon>Bacillota</taxon>
        <taxon>Clostridia</taxon>
        <taxon>Eubacteriales</taxon>
        <taxon>Clostridiaceae</taxon>
        <taxon>Clostridium</taxon>
    </lineage>
</organism>
<reference evidence="1 2" key="1">
    <citation type="submission" date="2014-10" db="EMBL/GenBank/DDBJ databases">
        <title>Genome sequence of Clostridium aceticum DSM 1496.</title>
        <authorList>
            <person name="Poehlein A."/>
            <person name="Schiel-Bengelsdorf B."/>
            <person name="Gottschalk G."/>
            <person name="Duerre P."/>
            <person name="Daniel R."/>
        </authorList>
    </citation>
    <scope>NUCLEOTIDE SEQUENCE [LARGE SCALE GENOMIC DNA]</scope>
    <source>
        <strain evidence="1 2">DSM 1496</strain>
    </source>
</reference>
<dbReference type="Proteomes" id="UP000035704">
    <property type="component" value="Chromosome"/>
</dbReference>
<evidence type="ECO:0000313" key="2">
    <source>
        <dbReference type="Proteomes" id="UP000035704"/>
    </source>
</evidence>
<keyword evidence="2" id="KW-1185">Reference proteome</keyword>
<gene>
    <name evidence="1" type="ORF">CACET_c27490</name>
</gene>
<dbReference type="STRING" id="84022.CACET_c27490"/>
<dbReference type="RefSeq" id="WP_044825224.1">
    <property type="nucleotide sequence ID" value="NZ_CP009687.1"/>
</dbReference>
<name>A0A0D8IBK7_9CLOT</name>
<dbReference type="PATRIC" id="fig|84022.5.peg.685"/>
<accession>A0A0D8IBK7</accession>